<dbReference type="EMBL" id="JACSDY010000001">
    <property type="protein sequence ID" value="KAF7438696.1"/>
    <property type="molecule type" value="Genomic_DNA"/>
</dbReference>
<evidence type="ECO:0000313" key="2">
    <source>
        <dbReference type="Proteomes" id="UP000600918"/>
    </source>
</evidence>
<name>A0A834UGG3_VESPE</name>
<protein>
    <submittedName>
        <fullName evidence="1">Uncharacterized protein</fullName>
    </submittedName>
</protein>
<reference evidence="1" key="1">
    <citation type="journal article" date="2020" name="G3 (Bethesda)">
        <title>High-Quality Assemblies for Three Invasive Social Wasps from the &lt;i&gt;Vespula&lt;/i&gt; Genus.</title>
        <authorList>
            <person name="Harrop T.W.R."/>
            <person name="Guhlin J."/>
            <person name="McLaughlin G.M."/>
            <person name="Permina E."/>
            <person name="Stockwell P."/>
            <person name="Gilligan J."/>
            <person name="Le Lec M.F."/>
            <person name="Gruber M.A.M."/>
            <person name="Quinn O."/>
            <person name="Lovegrove M."/>
            <person name="Duncan E.J."/>
            <person name="Remnant E.J."/>
            <person name="Van Eeckhoven J."/>
            <person name="Graham B."/>
            <person name="Knapp R.A."/>
            <person name="Langford K.W."/>
            <person name="Kronenberg Z."/>
            <person name="Press M.O."/>
            <person name="Eacker S.M."/>
            <person name="Wilson-Rankin E.E."/>
            <person name="Purcell J."/>
            <person name="Lester P.J."/>
            <person name="Dearden P.K."/>
        </authorList>
    </citation>
    <scope>NUCLEOTIDE SEQUENCE</scope>
    <source>
        <strain evidence="1">Volc-1</strain>
    </source>
</reference>
<evidence type="ECO:0000313" key="1">
    <source>
        <dbReference type="EMBL" id="KAF7438696.1"/>
    </source>
</evidence>
<keyword evidence="2" id="KW-1185">Reference proteome</keyword>
<dbReference type="Proteomes" id="UP000600918">
    <property type="component" value="Unassembled WGS sequence"/>
</dbReference>
<proteinExistence type="predicted"/>
<comment type="caution">
    <text evidence="1">The sequence shown here is derived from an EMBL/GenBank/DDBJ whole genome shotgun (WGS) entry which is preliminary data.</text>
</comment>
<gene>
    <name evidence="1" type="ORF">H0235_001087</name>
</gene>
<sequence length="173" mass="20274">MVVKNRLVFQWMSCTSPTQKPTYLAGRSWEVTPSHQVLSGHACFNAYLERFWKVNSANVRIAAIVPIYAIFECITPAEVRANFNEVLRDISIIVKHLISMMLKEEYILEAVPAYIMHTMQENRRRQKNGEHKNTAHQWKSERNWTLSRSDTKAIPEMFTFWTSFFSITCYSYA</sequence>
<dbReference type="AlphaFoldDB" id="A0A834UGG3"/>
<organism evidence="1 2">
    <name type="scientific">Vespula pensylvanica</name>
    <name type="common">Western yellow jacket</name>
    <name type="synonym">Wasp</name>
    <dbReference type="NCBI Taxonomy" id="30213"/>
    <lineage>
        <taxon>Eukaryota</taxon>
        <taxon>Metazoa</taxon>
        <taxon>Ecdysozoa</taxon>
        <taxon>Arthropoda</taxon>
        <taxon>Hexapoda</taxon>
        <taxon>Insecta</taxon>
        <taxon>Pterygota</taxon>
        <taxon>Neoptera</taxon>
        <taxon>Endopterygota</taxon>
        <taxon>Hymenoptera</taxon>
        <taxon>Apocrita</taxon>
        <taxon>Aculeata</taxon>
        <taxon>Vespoidea</taxon>
        <taxon>Vespidae</taxon>
        <taxon>Vespinae</taxon>
        <taxon>Vespula</taxon>
    </lineage>
</organism>
<accession>A0A834UGG3</accession>